<dbReference type="EMBL" id="JAUMKJ010000030">
    <property type="protein sequence ID" value="MDO3679698.1"/>
    <property type="molecule type" value="Genomic_DNA"/>
</dbReference>
<evidence type="ECO:0000256" key="4">
    <source>
        <dbReference type="ARBA" id="ARBA00022692"/>
    </source>
</evidence>
<evidence type="ECO:0000256" key="6">
    <source>
        <dbReference type="ARBA" id="ARBA00023136"/>
    </source>
</evidence>
<feature type="transmembrane region" description="Helical" evidence="7">
    <location>
        <begin position="278"/>
        <end position="298"/>
    </location>
</feature>
<feature type="transmembrane region" description="Helical" evidence="7">
    <location>
        <begin position="337"/>
        <end position="359"/>
    </location>
</feature>
<keyword evidence="5 7" id="KW-1133">Transmembrane helix</keyword>
<feature type="domain" description="Major facilitator superfamily (MFS) profile" evidence="8">
    <location>
        <begin position="6"/>
        <end position="391"/>
    </location>
</feature>
<keyword evidence="2" id="KW-0813">Transport</keyword>
<dbReference type="InterPro" id="IPR050189">
    <property type="entry name" value="MFS_Efflux_Transporters"/>
</dbReference>
<feature type="transmembrane region" description="Helical" evidence="7">
    <location>
        <begin position="71"/>
        <end position="95"/>
    </location>
</feature>
<feature type="transmembrane region" description="Helical" evidence="7">
    <location>
        <begin position="44"/>
        <end position="64"/>
    </location>
</feature>
<name>A0ABT8VFD7_9BACL</name>
<protein>
    <submittedName>
        <fullName evidence="9">MFS transporter</fullName>
    </submittedName>
</protein>
<evidence type="ECO:0000256" key="2">
    <source>
        <dbReference type="ARBA" id="ARBA00022448"/>
    </source>
</evidence>
<feature type="transmembrane region" description="Helical" evidence="7">
    <location>
        <begin position="365"/>
        <end position="386"/>
    </location>
</feature>
<dbReference type="InterPro" id="IPR036259">
    <property type="entry name" value="MFS_trans_sf"/>
</dbReference>
<feature type="transmembrane region" description="Helical" evidence="7">
    <location>
        <begin position="101"/>
        <end position="119"/>
    </location>
</feature>
<gene>
    <name evidence="9" type="ORF">Q3C12_22045</name>
</gene>
<keyword evidence="3" id="KW-1003">Cell membrane</keyword>
<evidence type="ECO:0000256" key="5">
    <source>
        <dbReference type="ARBA" id="ARBA00022989"/>
    </source>
</evidence>
<feature type="transmembrane region" description="Helical" evidence="7">
    <location>
        <begin position="244"/>
        <end position="266"/>
    </location>
</feature>
<feature type="transmembrane region" description="Helical" evidence="7">
    <location>
        <begin position="304"/>
        <end position="325"/>
    </location>
</feature>
<evidence type="ECO:0000313" key="9">
    <source>
        <dbReference type="EMBL" id="MDO3679698.1"/>
    </source>
</evidence>
<dbReference type="Proteomes" id="UP001168883">
    <property type="component" value="Unassembled WGS sequence"/>
</dbReference>
<feature type="transmembrane region" description="Helical" evidence="7">
    <location>
        <begin position="161"/>
        <end position="180"/>
    </location>
</feature>
<evidence type="ECO:0000259" key="8">
    <source>
        <dbReference type="PROSITE" id="PS50850"/>
    </source>
</evidence>
<dbReference type="PANTHER" id="PTHR43124:SF3">
    <property type="entry name" value="CHLORAMPHENICOL EFFLUX PUMP RV0191"/>
    <property type="match status" value="1"/>
</dbReference>
<evidence type="ECO:0000256" key="7">
    <source>
        <dbReference type="SAM" id="Phobius"/>
    </source>
</evidence>
<comment type="caution">
    <text evidence="9">The sequence shown here is derived from an EMBL/GenBank/DDBJ whole genome shotgun (WGS) entry which is preliminary data.</text>
</comment>
<reference evidence="9" key="1">
    <citation type="submission" date="2023-07" db="EMBL/GenBank/DDBJ databases">
        <authorList>
            <person name="Aktuganov G."/>
            <person name="Boyko T."/>
            <person name="Delegan Y."/>
            <person name="Galimzianova N."/>
            <person name="Gilvanova E."/>
            <person name="Korobov V."/>
            <person name="Kuzmina L."/>
            <person name="Melentiev A."/>
            <person name="Milman P."/>
            <person name="Ryabova A."/>
            <person name="Stupak E."/>
            <person name="Yasakov T."/>
            <person name="Zharikova N."/>
            <person name="Zhurenko E."/>
        </authorList>
    </citation>
    <scope>NUCLEOTIDE SEQUENCE</scope>
    <source>
        <strain evidence="9">IB-739</strain>
    </source>
</reference>
<proteinExistence type="predicted"/>
<dbReference type="Pfam" id="PF07690">
    <property type="entry name" value="MFS_1"/>
    <property type="match status" value="1"/>
</dbReference>
<comment type="subcellular location">
    <subcellularLocation>
        <location evidence="1">Cell membrane</location>
        <topology evidence="1">Multi-pass membrane protein</topology>
    </subcellularLocation>
</comment>
<organism evidence="9 10">
    <name type="scientific">Paenibacillus ehimensis</name>
    <dbReference type="NCBI Taxonomy" id="79264"/>
    <lineage>
        <taxon>Bacteria</taxon>
        <taxon>Bacillati</taxon>
        <taxon>Bacillota</taxon>
        <taxon>Bacilli</taxon>
        <taxon>Bacillales</taxon>
        <taxon>Paenibacillaceae</taxon>
        <taxon>Paenibacillus</taxon>
    </lineage>
</organism>
<sequence>MKLKSTLFILGISALVSSLATHIYTPLLSQVRELMNASYFTTNLTVSIFTVALAAMQVVYGPLVDAKGRKIVLLPSILLYVAASIGCAYAGNIYLLLAMRILQGVGAAAIPLVAVTLIGDKFHGEERVKAMGIYQTLLAVTPAIGPPLGGLLGGSGHYGNAFLFLAFSGLAIFIMNAFWIKEEQRPPAGPTTAAKPSITQNFLNVVRNKIGAIVLAIGFTTNFTLYIIAVLLPTFLNNRYSMGPALTGVVIMPFIVLLMGASAVSIRLQSRFGVLRSLLVTTASSVGAVVLFGSLAGINFPLLMASFLLLGFSLGLTLPMQTTLLSEQFVHNRATAIGVYNLVRYFGMAAGPTMGGILYTGGNDIILVSAVTALLLALSAVLARYLQPKETRTALSPMKTEG</sequence>
<dbReference type="InterPro" id="IPR020846">
    <property type="entry name" value="MFS_dom"/>
</dbReference>
<keyword evidence="6 7" id="KW-0472">Membrane</keyword>
<feature type="transmembrane region" description="Helical" evidence="7">
    <location>
        <begin position="131"/>
        <end position="149"/>
    </location>
</feature>
<evidence type="ECO:0000256" key="1">
    <source>
        <dbReference type="ARBA" id="ARBA00004651"/>
    </source>
</evidence>
<evidence type="ECO:0000256" key="3">
    <source>
        <dbReference type="ARBA" id="ARBA00022475"/>
    </source>
</evidence>
<dbReference type="PROSITE" id="PS50850">
    <property type="entry name" value="MFS"/>
    <property type="match status" value="1"/>
</dbReference>
<accession>A0ABT8VFD7</accession>
<dbReference type="InterPro" id="IPR011701">
    <property type="entry name" value="MFS"/>
</dbReference>
<dbReference type="PRINTS" id="PR01036">
    <property type="entry name" value="TCRTETB"/>
</dbReference>
<keyword evidence="4 7" id="KW-0812">Transmembrane</keyword>
<keyword evidence="10" id="KW-1185">Reference proteome</keyword>
<feature type="transmembrane region" description="Helical" evidence="7">
    <location>
        <begin position="210"/>
        <end position="232"/>
    </location>
</feature>
<dbReference type="RefSeq" id="WP_036712572.1">
    <property type="nucleotide sequence ID" value="NZ_JARLKN010000076.1"/>
</dbReference>
<evidence type="ECO:0000313" key="10">
    <source>
        <dbReference type="Proteomes" id="UP001168883"/>
    </source>
</evidence>
<dbReference type="Gene3D" id="1.20.1720.10">
    <property type="entry name" value="Multidrug resistance protein D"/>
    <property type="match status" value="1"/>
</dbReference>
<dbReference type="PANTHER" id="PTHR43124">
    <property type="entry name" value="PURINE EFFLUX PUMP PBUE"/>
    <property type="match status" value="1"/>
</dbReference>
<dbReference type="SUPFAM" id="SSF103473">
    <property type="entry name" value="MFS general substrate transporter"/>
    <property type="match status" value="1"/>
</dbReference>